<comment type="caution">
    <text evidence="2">The sequence shown here is derived from an EMBL/GenBank/DDBJ whole genome shotgun (WGS) entry which is preliminary data.</text>
</comment>
<dbReference type="EMBL" id="JAVDWO010000017">
    <property type="protein sequence ID" value="MDR7194625.1"/>
    <property type="molecule type" value="Genomic_DNA"/>
</dbReference>
<organism evidence="2 3">
    <name type="scientific">Luteimonas terrae</name>
    <dbReference type="NCBI Taxonomy" id="1530191"/>
    <lineage>
        <taxon>Bacteria</taxon>
        <taxon>Pseudomonadati</taxon>
        <taxon>Pseudomonadota</taxon>
        <taxon>Gammaproteobacteria</taxon>
        <taxon>Lysobacterales</taxon>
        <taxon>Lysobacteraceae</taxon>
        <taxon>Luteimonas</taxon>
    </lineage>
</organism>
<feature type="signal peptide" evidence="1">
    <location>
        <begin position="1"/>
        <end position="24"/>
    </location>
</feature>
<proteinExistence type="predicted"/>
<name>A0ABU1Y0R9_9GAMM</name>
<dbReference type="RefSeq" id="WP_310238184.1">
    <property type="nucleotide sequence ID" value="NZ_JAVDWO010000017.1"/>
</dbReference>
<keyword evidence="1" id="KW-0732">Signal</keyword>
<evidence type="ECO:0000256" key="1">
    <source>
        <dbReference type="SAM" id="SignalP"/>
    </source>
</evidence>
<dbReference type="Proteomes" id="UP001256588">
    <property type="component" value="Unassembled WGS sequence"/>
</dbReference>
<protein>
    <submittedName>
        <fullName evidence="2">Uncharacterized protein</fullName>
    </submittedName>
</protein>
<evidence type="ECO:0000313" key="3">
    <source>
        <dbReference type="Proteomes" id="UP001256588"/>
    </source>
</evidence>
<keyword evidence="3" id="KW-1185">Reference proteome</keyword>
<gene>
    <name evidence="2" type="ORF">J2W68_003373</name>
</gene>
<feature type="chain" id="PRO_5046667380" evidence="1">
    <location>
        <begin position="25"/>
        <end position="345"/>
    </location>
</feature>
<sequence>MSAPRTMLFALLAPAALLSAHAQAPSPRDIAEHCAAAQRAAPAATRPASGVYILERFEILDSETAQPMPAPLAPEDALEPTALGQAALSMLGQPIARIIEAQLEAEARLSWVDVDADARTATIVGTSNTARRRAIFTPDFSCLVPEGDDTESMRIENVDSGRFAMQIRAFATYRLTWRRVEDDSAALAEIRRLRDEAATRIRESDARHQAHLEALAAQTRTLPARATLPGNPVVIALPADASVLQQDGGYRVVGPLGRIELLVDPDPVQMESLEEAMDTSATHAVTTDDGARIKRDPYATYRVLASTPLDGRRFVMSASVKETELPMALAIWRSLKAADDGLSGE</sequence>
<evidence type="ECO:0000313" key="2">
    <source>
        <dbReference type="EMBL" id="MDR7194625.1"/>
    </source>
</evidence>
<accession>A0ABU1Y0R9</accession>
<reference evidence="2 3" key="1">
    <citation type="submission" date="2023-07" db="EMBL/GenBank/DDBJ databases">
        <title>Sorghum-associated microbial communities from plants grown in Nebraska, USA.</title>
        <authorList>
            <person name="Schachtman D."/>
        </authorList>
    </citation>
    <scope>NUCLEOTIDE SEQUENCE [LARGE SCALE GENOMIC DNA]</scope>
    <source>
        <strain evidence="2 3">4099</strain>
    </source>
</reference>